<evidence type="ECO:0000313" key="1">
    <source>
        <dbReference type="EMBL" id="QJE74018.1"/>
    </source>
</evidence>
<dbReference type="InterPro" id="IPR007460">
    <property type="entry name" value="BrnT_toxin"/>
</dbReference>
<reference evidence="1" key="1">
    <citation type="submission" date="2020-04" db="EMBL/GenBank/DDBJ databases">
        <title>A desert anoxygenic phototrophic bacterium fixes CO2 using RubisCO under aerobic conditions.</title>
        <authorList>
            <person name="Tang K."/>
        </authorList>
    </citation>
    <scope>NUCLEOTIDE SEQUENCE [LARGE SCALE GENOMIC DNA]</scope>
    <source>
        <strain evidence="1">MIMtkB3</strain>
    </source>
</reference>
<proteinExistence type="predicted"/>
<name>A0A858R9E1_9PROT</name>
<dbReference type="EMBL" id="CP051775">
    <property type="protein sequence ID" value="QJE74018.1"/>
    <property type="molecule type" value="Genomic_DNA"/>
</dbReference>
<dbReference type="AlphaFoldDB" id="A0A858R9E1"/>
<dbReference type="Gene3D" id="3.10.450.530">
    <property type="entry name" value="Ribonuclease toxin, BrnT, of type II toxin-antitoxin system"/>
    <property type="match status" value="1"/>
</dbReference>
<dbReference type="InterPro" id="IPR038573">
    <property type="entry name" value="BrnT_sf"/>
</dbReference>
<accession>A0A858R9E1</accession>
<dbReference type="KEGG" id="acru:HHL28_13775"/>
<keyword evidence="2" id="KW-1185">Reference proteome</keyword>
<organism evidence="1 2">
    <name type="scientific">Aerophototrophica crusticola</name>
    <dbReference type="NCBI Taxonomy" id="1709002"/>
    <lineage>
        <taxon>Bacteria</taxon>
        <taxon>Pseudomonadati</taxon>
        <taxon>Pseudomonadota</taxon>
        <taxon>Alphaproteobacteria</taxon>
        <taxon>Rhodospirillales</taxon>
        <taxon>Rhodospirillaceae</taxon>
        <taxon>Aerophototrophica</taxon>
    </lineage>
</organism>
<sequence>MAYEWDEAKRQANLAKHGVDFALAADLEWNTALTVPDTRFGYGEERNTTFGFIRDRLYALVWTPRADGVVRIISLRKANRREVRIYGWANEQGRLAGTDPAGPGSHH</sequence>
<protein>
    <submittedName>
        <fullName evidence="1">BrnT family toxin</fullName>
    </submittedName>
</protein>
<dbReference type="Pfam" id="PF04365">
    <property type="entry name" value="BrnT_toxin"/>
    <property type="match status" value="1"/>
</dbReference>
<evidence type="ECO:0000313" key="2">
    <source>
        <dbReference type="Proteomes" id="UP000501891"/>
    </source>
</evidence>
<gene>
    <name evidence="1" type="ORF">HHL28_13775</name>
</gene>
<dbReference type="Proteomes" id="UP000501891">
    <property type="component" value="Chromosome"/>
</dbReference>